<dbReference type="GO" id="GO:0030276">
    <property type="term" value="F:clathrin binding"/>
    <property type="evidence" value="ECO:0007669"/>
    <property type="project" value="TreeGrafter"/>
</dbReference>
<feature type="domain" description="C2" evidence="2">
    <location>
        <begin position="603"/>
        <end position="731"/>
    </location>
</feature>
<evidence type="ECO:0000313" key="4">
    <source>
        <dbReference type="RefSeq" id="XP_011503197.1"/>
    </source>
</evidence>
<dbReference type="GO" id="GO:0001786">
    <property type="term" value="F:phosphatidylserine binding"/>
    <property type="evidence" value="ECO:0007669"/>
    <property type="project" value="TreeGrafter"/>
</dbReference>
<feature type="domain" description="C2" evidence="2">
    <location>
        <begin position="742"/>
        <end position="878"/>
    </location>
</feature>
<feature type="region of interest" description="Disordered" evidence="1">
    <location>
        <begin position="394"/>
        <end position="419"/>
    </location>
</feature>
<evidence type="ECO:0000313" key="3">
    <source>
        <dbReference type="Proteomes" id="UP000695007"/>
    </source>
</evidence>
<reference evidence="4" key="1">
    <citation type="submission" date="2025-08" db="UniProtKB">
        <authorList>
            <consortium name="RefSeq"/>
        </authorList>
    </citation>
    <scope>IDENTIFICATION</scope>
</reference>
<dbReference type="GO" id="GO:0070382">
    <property type="term" value="C:exocytic vesicle"/>
    <property type="evidence" value="ECO:0007669"/>
    <property type="project" value="TreeGrafter"/>
</dbReference>
<dbReference type="AlphaFoldDB" id="A0AAJ6YRZ4"/>
<feature type="compositionally biased region" description="Pro residues" evidence="1">
    <location>
        <begin position="132"/>
        <end position="141"/>
    </location>
</feature>
<dbReference type="GO" id="GO:0000149">
    <property type="term" value="F:SNARE binding"/>
    <property type="evidence" value="ECO:0007669"/>
    <property type="project" value="TreeGrafter"/>
</dbReference>
<proteinExistence type="predicted"/>
<dbReference type="GO" id="GO:0098793">
    <property type="term" value="C:presynapse"/>
    <property type="evidence" value="ECO:0007669"/>
    <property type="project" value="GOC"/>
</dbReference>
<keyword evidence="3" id="KW-1185">Reference proteome</keyword>
<dbReference type="GO" id="GO:0048488">
    <property type="term" value="P:synaptic vesicle endocytosis"/>
    <property type="evidence" value="ECO:0007669"/>
    <property type="project" value="TreeGrafter"/>
</dbReference>
<dbReference type="GO" id="GO:0005886">
    <property type="term" value="C:plasma membrane"/>
    <property type="evidence" value="ECO:0007669"/>
    <property type="project" value="TreeGrafter"/>
</dbReference>
<dbReference type="Proteomes" id="UP000695007">
    <property type="component" value="Unplaced"/>
</dbReference>
<organism evidence="3 4">
    <name type="scientific">Ceratosolen solmsi marchali</name>
    <dbReference type="NCBI Taxonomy" id="326594"/>
    <lineage>
        <taxon>Eukaryota</taxon>
        <taxon>Metazoa</taxon>
        <taxon>Ecdysozoa</taxon>
        <taxon>Arthropoda</taxon>
        <taxon>Hexapoda</taxon>
        <taxon>Insecta</taxon>
        <taxon>Pterygota</taxon>
        <taxon>Neoptera</taxon>
        <taxon>Endopterygota</taxon>
        <taxon>Hymenoptera</taxon>
        <taxon>Apocrita</taxon>
        <taxon>Proctotrupomorpha</taxon>
        <taxon>Chalcidoidea</taxon>
        <taxon>Agaonidae</taxon>
        <taxon>Agaoninae</taxon>
        <taxon>Ceratosolen</taxon>
    </lineage>
</organism>
<dbReference type="Gene3D" id="2.60.40.150">
    <property type="entry name" value="C2 domain"/>
    <property type="match status" value="2"/>
</dbReference>
<feature type="region of interest" description="Disordered" evidence="1">
    <location>
        <begin position="118"/>
        <end position="155"/>
    </location>
</feature>
<dbReference type="CDD" id="cd00030">
    <property type="entry name" value="C2"/>
    <property type="match status" value="1"/>
</dbReference>
<evidence type="ECO:0000259" key="2">
    <source>
        <dbReference type="PROSITE" id="PS50004"/>
    </source>
</evidence>
<dbReference type="PROSITE" id="PS50004">
    <property type="entry name" value="C2"/>
    <property type="match status" value="2"/>
</dbReference>
<feature type="compositionally biased region" description="Low complexity" evidence="1">
    <location>
        <begin position="336"/>
        <end position="351"/>
    </location>
</feature>
<dbReference type="RefSeq" id="XP_011503197.1">
    <property type="nucleotide sequence ID" value="XM_011504895.1"/>
</dbReference>
<dbReference type="GO" id="GO:0048791">
    <property type="term" value="P:calcium ion-regulated exocytosis of neurotransmitter"/>
    <property type="evidence" value="ECO:0007669"/>
    <property type="project" value="TreeGrafter"/>
</dbReference>
<feature type="region of interest" description="Disordered" evidence="1">
    <location>
        <begin position="311"/>
        <end position="353"/>
    </location>
</feature>
<dbReference type="PANTHER" id="PTHR10024">
    <property type="entry name" value="SYNAPTOTAGMIN"/>
    <property type="match status" value="1"/>
</dbReference>
<dbReference type="Pfam" id="PF00168">
    <property type="entry name" value="C2"/>
    <property type="match status" value="2"/>
</dbReference>
<dbReference type="SUPFAM" id="SSF49562">
    <property type="entry name" value="C2 domain (Calcium/lipid-binding domain, CaLB)"/>
    <property type="match status" value="2"/>
</dbReference>
<dbReference type="InterPro" id="IPR035892">
    <property type="entry name" value="C2_domain_sf"/>
</dbReference>
<feature type="compositionally biased region" description="Low complexity" evidence="1">
    <location>
        <begin position="142"/>
        <end position="155"/>
    </location>
</feature>
<gene>
    <name evidence="4" type="primary">LOC105366444</name>
</gene>
<feature type="compositionally biased region" description="Polar residues" evidence="1">
    <location>
        <begin position="408"/>
        <end position="419"/>
    </location>
</feature>
<name>A0AAJ6YRZ4_9HYME</name>
<protein>
    <submittedName>
        <fullName evidence="4">Uncharacterized protein LOC105366444</fullName>
    </submittedName>
</protein>
<evidence type="ECO:0000256" key="1">
    <source>
        <dbReference type="SAM" id="MobiDB-lite"/>
    </source>
</evidence>
<dbReference type="GeneID" id="105366444"/>
<sequence>MSWALGGLGVIVVLLVVAGASAIICKRYSLRWQCGLHDLWIICEEWRRKLAWLWAPREEKVGLVKAQHPNAQALPGLYRQSSTNSSQYILHTDSDLRLDAQGAFTRFEAVDRDLHLSTTEQHQHQQSFGQIPPQPLRPAPQPRAASRPRPSPLRAATNVDYLRLRECEPAPLTPPPLPAFSRFHRGSLFFQVDSPSPPPLPPAPNTLAMALMFHGQPMRLDSENSLDETKKIRYSVQGAALSEQMFDSEDVHLSNDTSQPYGSYNIVRDTNNSYASIYGVQDSYIHRVSSKCNLQDLERITRYIQSLPDSPGNVHYYGVTDEEEEEAPPPAPPDPKQQQQQQQQKGDSPEPTTGEKIFKALRAVTSHSYIDASEFYNSILSSAQHVQNLACSSTSEINSSHSNKQDHPNFSSHVQTDQSRQATDLYSLELNQEAHRTAQQVFNSLQDPPVSPMLFTNLDQQTYSYLSDPCFTRTSEDIFNSLEHRRRDSEERLNGIQDLLKLEVCESARRNCNQGLLSATKEAQMKRRLSQILNGCQSVVVEEGLQLARRSSLGLESEPQFNGCYNNYEELTCLQRAISCESLCSDTSVVLNDLEPSPDNASIVGMICIGLEHDSWPSHIGDSKLIVSVLEARDLIAPDSRPAQHTFARVCLLPDSQTYIQTRLYKNTDSPSYQEKFYFPLDGGPIGRTILVEVFSYEISEEGRMDIDSSLLGEASLRLDPPLGPPATTWLPLLSSVLSMPRLGELMFSLSYLPTAERLTLVLVKARNLRGTAEVPGDFFVKVYMLQQGKKMHKKRTSIKKGDKSPIFNEAIIFNVPAHTLHNTQLRLTVAEMNGDLTSETKPYSLGHVIVGATTTGHALTHWRQMLTALRRPIAMWHPLRK</sequence>
<feature type="compositionally biased region" description="Polar residues" evidence="1">
    <location>
        <begin position="118"/>
        <end position="129"/>
    </location>
</feature>
<dbReference type="GO" id="GO:0005509">
    <property type="term" value="F:calcium ion binding"/>
    <property type="evidence" value="ECO:0007669"/>
    <property type="project" value="TreeGrafter"/>
</dbReference>
<dbReference type="GO" id="GO:0005544">
    <property type="term" value="F:calcium-dependent phospholipid binding"/>
    <property type="evidence" value="ECO:0007669"/>
    <property type="project" value="TreeGrafter"/>
</dbReference>
<accession>A0AAJ6YRZ4</accession>
<dbReference type="SMART" id="SM00239">
    <property type="entry name" value="C2"/>
    <property type="match status" value="2"/>
</dbReference>
<dbReference type="KEGG" id="csol:105366444"/>
<dbReference type="InterPro" id="IPR000008">
    <property type="entry name" value="C2_dom"/>
</dbReference>
<dbReference type="PANTHER" id="PTHR10024:SF252">
    <property type="entry name" value="SYNAPTOTAGMIN-12"/>
    <property type="match status" value="1"/>
</dbReference>